<dbReference type="InterPro" id="IPR011990">
    <property type="entry name" value="TPR-like_helical_dom_sf"/>
</dbReference>
<dbReference type="SMART" id="SM00862">
    <property type="entry name" value="Trans_reg_C"/>
    <property type="match status" value="1"/>
</dbReference>
<name>U5VS87_9ACTN</name>
<dbReference type="InterPro" id="IPR005158">
    <property type="entry name" value="BTAD"/>
</dbReference>
<dbReference type="SMART" id="SM01043">
    <property type="entry name" value="BTAD"/>
    <property type="match status" value="1"/>
</dbReference>
<proteinExistence type="inferred from homology"/>
<dbReference type="InterPro" id="IPR036388">
    <property type="entry name" value="WH-like_DNA-bd_sf"/>
</dbReference>
<organism evidence="5 6">
    <name type="scientific">Actinoplanes friuliensis DSM 7358</name>
    <dbReference type="NCBI Taxonomy" id="1246995"/>
    <lineage>
        <taxon>Bacteria</taxon>
        <taxon>Bacillati</taxon>
        <taxon>Actinomycetota</taxon>
        <taxon>Actinomycetes</taxon>
        <taxon>Micromonosporales</taxon>
        <taxon>Micromonosporaceae</taxon>
        <taxon>Actinoplanes</taxon>
    </lineage>
</organism>
<dbReference type="SUPFAM" id="SSF46894">
    <property type="entry name" value="C-terminal effector domain of the bipartite response regulators"/>
    <property type="match status" value="1"/>
</dbReference>
<comment type="similarity">
    <text evidence="1">Belongs to the AfsR/DnrI/RedD regulatory family.</text>
</comment>
<protein>
    <recommendedName>
        <fullName evidence="7">SARP family transcriptional regulator</fullName>
    </recommendedName>
</protein>
<accession>U5VS87</accession>
<evidence type="ECO:0000256" key="2">
    <source>
        <dbReference type="ARBA" id="ARBA00023125"/>
    </source>
</evidence>
<dbReference type="GO" id="GO:0000160">
    <property type="term" value="P:phosphorelay signal transduction system"/>
    <property type="evidence" value="ECO:0007669"/>
    <property type="project" value="InterPro"/>
</dbReference>
<dbReference type="KEGG" id="afs:AFR_07150"/>
<evidence type="ECO:0000313" key="5">
    <source>
        <dbReference type="EMBL" id="AGZ39719.1"/>
    </source>
</evidence>
<dbReference type="RefSeq" id="WP_023359250.1">
    <property type="nucleotide sequence ID" value="NC_022657.1"/>
</dbReference>
<dbReference type="eggNOG" id="COG3629">
    <property type="taxonomic scope" value="Bacteria"/>
</dbReference>
<dbReference type="PATRIC" id="fig|1246995.3.peg.1459"/>
<reference evidence="5 6" key="1">
    <citation type="journal article" date="2014" name="J. Biotechnol.">
        <title>Complete genome sequence of the actinobacterium Actinoplanes friuliensis HAG 010964, producer of the lipopeptide antibiotic friulimycin.</title>
        <authorList>
            <person name="Ruckert C."/>
            <person name="Szczepanowski R."/>
            <person name="Albersmeier A."/>
            <person name="Goesmann A."/>
            <person name="Fischer N."/>
            <person name="Steinkamper A."/>
            <person name="Puhler A."/>
            <person name="Biener R."/>
            <person name="Schwartz D."/>
            <person name="Kalinowski J."/>
        </authorList>
    </citation>
    <scope>NUCLEOTIDE SEQUENCE [LARGE SCALE GENOMIC DNA]</scope>
    <source>
        <strain evidence="5 6">DSM 7358</strain>
    </source>
</reference>
<gene>
    <name evidence="5" type="ORF">AFR_07150</name>
</gene>
<dbReference type="SUPFAM" id="SSF48452">
    <property type="entry name" value="TPR-like"/>
    <property type="match status" value="1"/>
</dbReference>
<dbReference type="InterPro" id="IPR051677">
    <property type="entry name" value="AfsR-DnrI-RedD_regulator"/>
</dbReference>
<feature type="domain" description="Bacterial transcriptional activator" evidence="4">
    <location>
        <begin position="102"/>
        <end position="214"/>
    </location>
</feature>
<dbReference type="STRING" id="1246995.AFR_07150"/>
<dbReference type="HOGENOM" id="CLU_111446_0_0_11"/>
<feature type="domain" description="OmpR/PhoB-type" evidence="3">
    <location>
        <begin position="16"/>
        <end position="95"/>
    </location>
</feature>
<dbReference type="GO" id="GO:0003677">
    <property type="term" value="F:DNA binding"/>
    <property type="evidence" value="ECO:0007669"/>
    <property type="project" value="UniProtKB-KW"/>
</dbReference>
<evidence type="ECO:0000259" key="4">
    <source>
        <dbReference type="SMART" id="SM01043"/>
    </source>
</evidence>
<keyword evidence="6" id="KW-1185">Reference proteome</keyword>
<dbReference type="AlphaFoldDB" id="U5VS87"/>
<sequence>MYEIQLFGPLEVRTRGVRLTGDDFGGVTPRNILALLALHGDLHRSELAELLWPGERAAGRETTVEGQVSLLRRQLDPTGDPGDSVITTCNGGYALVAERVRVDVARFDQLVAAAAKRQGGSALRPLTAAAHLAGRPLLEDVDHAAWAAEARERYRARLVTTLLDAGSHALAIGEPRRALDLADRALRLDPMTERGQAIATAAHAIAGDLVAELAA</sequence>
<evidence type="ECO:0000256" key="1">
    <source>
        <dbReference type="ARBA" id="ARBA00005820"/>
    </source>
</evidence>
<dbReference type="EMBL" id="CP006272">
    <property type="protein sequence ID" value="AGZ39719.1"/>
    <property type="molecule type" value="Genomic_DNA"/>
</dbReference>
<dbReference type="Gene3D" id="1.25.40.10">
    <property type="entry name" value="Tetratricopeptide repeat domain"/>
    <property type="match status" value="1"/>
</dbReference>
<dbReference type="Gene3D" id="1.10.10.10">
    <property type="entry name" value="Winged helix-like DNA-binding domain superfamily/Winged helix DNA-binding domain"/>
    <property type="match status" value="1"/>
</dbReference>
<evidence type="ECO:0008006" key="7">
    <source>
        <dbReference type="Google" id="ProtNLM"/>
    </source>
</evidence>
<dbReference type="InterPro" id="IPR001867">
    <property type="entry name" value="OmpR/PhoB-type_DNA-bd"/>
</dbReference>
<dbReference type="PANTHER" id="PTHR35807">
    <property type="entry name" value="TRANSCRIPTIONAL REGULATOR REDD-RELATED"/>
    <property type="match status" value="1"/>
</dbReference>
<dbReference type="GO" id="GO:0006355">
    <property type="term" value="P:regulation of DNA-templated transcription"/>
    <property type="evidence" value="ECO:0007669"/>
    <property type="project" value="InterPro"/>
</dbReference>
<evidence type="ECO:0000313" key="6">
    <source>
        <dbReference type="Proteomes" id="UP000017746"/>
    </source>
</evidence>
<dbReference type="Proteomes" id="UP000017746">
    <property type="component" value="Chromosome"/>
</dbReference>
<dbReference type="Pfam" id="PF03704">
    <property type="entry name" value="BTAD"/>
    <property type="match status" value="1"/>
</dbReference>
<dbReference type="OrthoDB" id="3293521at2"/>
<keyword evidence="2" id="KW-0238">DNA-binding</keyword>
<dbReference type="InterPro" id="IPR016032">
    <property type="entry name" value="Sig_transdc_resp-reg_C-effctor"/>
</dbReference>
<evidence type="ECO:0000259" key="3">
    <source>
        <dbReference type="SMART" id="SM00862"/>
    </source>
</evidence>